<protein>
    <submittedName>
        <fullName evidence="1">Uncharacterized protein</fullName>
    </submittedName>
</protein>
<keyword evidence="2" id="KW-1185">Reference proteome</keyword>
<dbReference type="Proteomes" id="UP000597444">
    <property type="component" value="Unassembled WGS sequence"/>
</dbReference>
<name>A0A8J3IPX5_9CHLR</name>
<dbReference type="AlphaFoldDB" id="A0A8J3IPX5"/>
<organism evidence="1 2">
    <name type="scientific">Reticulibacter mediterranei</name>
    <dbReference type="NCBI Taxonomy" id="2778369"/>
    <lineage>
        <taxon>Bacteria</taxon>
        <taxon>Bacillati</taxon>
        <taxon>Chloroflexota</taxon>
        <taxon>Ktedonobacteria</taxon>
        <taxon>Ktedonobacterales</taxon>
        <taxon>Reticulibacteraceae</taxon>
        <taxon>Reticulibacter</taxon>
    </lineage>
</organism>
<accession>A0A8J3IPX5</accession>
<evidence type="ECO:0000313" key="1">
    <source>
        <dbReference type="EMBL" id="GHO94812.1"/>
    </source>
</evidence>
<evidence type="ECO:0000313" key="2">
    <source>
        <dbReference type="Proteomes" id="UP000597444"/>
    </source>
</evidence>
<comment type="caution">
    <text evidence="1">The sequence shown here is derived from an EMBL/GenBank/DDBJ whole genome shotgun (WGS) entry which is preliminary data.</text>
</comment>
<dbReference type="EMBL" id="BNJK01000001">
    <property type="protein sequence ID" value="GHO94812.1"/>
    <property type="molecule type" value="Genomic_DNA"/>
</dbReference>
<sequence length="65" mass="7084">MTRHGWFFVRFSGTMIVLFDASLAFGSEPVRHAETVLALHVSLVSLQAQLSLLLEMTGTRPPGVG</sequence>
<gene>
    <name evidence="1" type="ORF">KSF_048600</name>
</gene>
<reference evidence="1" key="1">
    <citation type="submission" date="2020-10" db="EMBL/GenBank/DDBJ databases">
        <title>Taxonomic study of unclassified bacteria belonging to the class Ktedonobacteria.</title>
        <authorList>
            <person name="Yabe S."/>
            <person name="Wang C.M."/>
            <person name="Zheng Y."/>
            <person name="Sakai Y."/>
            <person name="Cavaletti L."/>
            <person name="Monciardini P."/>
            <person name="Donadio S."/>
        </authorList>
    </citation>
    <scope>NUCLEOTIDE SEQUENCE</scope>
    <source>
        <strain evidence="1">ID150040</strain>
    </source>
</reference>
<proteinExistence type="predicted"/>